<sequence>MSHLFNTFVKQVAEYCDSSSMPDCNKVLLVYGLTNLAKMEDESLDKMDPYQRGASDIIWESMMKGTYKTSDGSKDTQHDYYADALEPSTDENHLGAASNNVEEYSAPSGPIMGPMVVRLMPDGSPVPGDSIKPPKDEDIEEHNAMRANPIPSVSDIMKQPSRQNSLHLVDRYVAQ</sequence>
<dbReference type="Proteomes" id="UP001367676">
    <property type="component" value="Unassembled WGS sequence"/>
</dbReference>
<dbReference type="EMBL" id="JBBCAQ010000010">
    <property type="protein sequence ID" value="KAK7601207.1"/>
    <property type="molecule type" value="Genomic_DNA"/>
</dbReference>
<comment type="caution">
    <text evidence="2">The sequence shown here is derived from an EMBL/GenBank/DDBJ whole genome shotgun (WGS) entry which is preliminary data.</text>
</comment>
<evidence type="ECO:0008006" key="4">
    <source>
        <dbReference type="Google" id="ProtNLM"/>
    </source>
</evidence>
<keyword evidence="3" id="KW-1185">Reference proteome</keyword>
<name>A0AAN9TM42_9HEMI</name>
<proteinExistence type="predicted"/>
<gene>
    <name evidence="2" type="ORF">V9T40_008648</name>
</gene>
<evidence type="ECO:0000313" key="2">
    <source>
        <dbReference type="EMBL" id="KAK7601207.1"/>
    </source>
</evidence>
<protein>
    <recommendedName>
        <fullName evidence="4">Rhythmically expressed gene 5 protein</fullName>
    </recommendedName>
</protein>
<organism evidence="2 3">
    <name type="scientific">Parthenolecanium corni</name>
    <dbReference type="NCBI Taxonomy" id="536013"/>
    <lineage>
        <taxon>Eukaryota</taxon>
        <taxon>Metazoa</taxon>
        <taxon>Ecdysozoa</taxon>
        <taxon>Arthropoda</taxon>
        <taxon>Hexapoda</taxon>
        <taxon>Insecta</taxon>
        <taxon>Pterygota</taxon>
        <taxon>Neoptera</taxon>
        <taxon>Paraneoptera</taxon>
        <taxon>Hemiptera</taxon>
        <taxon>Sternorrhyncha</taxon>
        <taxon>Coccoidea</taxon>
        <taxon>Coccidae</taxon>
        <taxon>Parthenolecanium</taxon>
    </lineage>
</organism>
<evidence type="ECO:0000256" key="1">
    <source>
        <dbReference type="SAM" id="MobiDB-lite"/>
    </source>
</evidence>
<feature type="compositionally biased region" description="Basic and acidic residues" evidence="1">
    <location>
        <begin position="132"/>
        <end position="144"/>
    </location>
</feature>
<reference evidence="2 3" key="1">
    <citation type="submission" date="2024-03" db="EMBL/GenBank/DDBJ databases">
        <title>Adaptation during the transition from Ophiocordyceps entomopathogen to insect associate is accompanied by gene loss and intensified selection.</title>
        <authorList>
            <person name="Ward C.M."/>
            <person name="Onetto C.A."/>
            <person name="Borneman A.R."/>
        </authorList>
    </citation>
    <scope>NUCLEOTIDE SEQUENCE [LARGE SCALE GENOMIC DNA]</scope>
    <source>
        <strain evidence="2">AWRI1</strain>
        <tissue evidence="2">Single Adult Female</tissue>
    </source>
</reference>
<accession>A0AAN9TM42</accession>
<evidence type="ECO:0000313" key="3">
    <source>
        <dbReference type="Proteomes" id="UP001367676"/>
    </source>
</evidence>
<feature type="region of interest" description="Disordered" evidence="1">
    <location>
        <begin position="121"/>
        <end position="175"/>
    </location>
</feature>
<dbReference type="AlphaFoldDB" id="A0AAN9TM42"/>